<accession>A0A1U9KND9</accession>
<reference evidence="1 2" key="1">
    <citation type="submission" date="2016-03" db="EMBL/GenBank/DDBJ databases">
        <title>Acetic acid bacteria sequencing.</title>
        <authorList>
            <person name="Brandt J."/>
            <person name="Jakob F."/>
            <person name="Vogel R.F."/>
        </authorList>
    </citation>
    <scope>NUCLEOTIDE SEQUENCE [LARGE SCALE GENOMIC DNA]</scope>
    <source>
        <strain evidence="1 2">NBRC 101099</strain>
    </source>
</reference>
<keyword evidence="2" id="KW-1185">Reference proteome</keyword>
<evidence type="ECO:0000313" key="2">
    <source>
        <dbReference type="Proteomes" id="UP000188604"/>
    </source>
</evidence>
<organism evidence="1 2">
    <name type="scientific">Neoasaia chiangmaiensis</name>
    <dbReference type="NCBI Taxonomy" id="320497"/>
    <lineage>
        <taxon>Bacteria</taxon>
        <taxon>Pseudomonadati</taxon>
        <taxon>Pseudomonadota</taxon>
        <taxon>Alphaproteobacteria</taxon>
        <taxon>Acetobacterales</taxon>
        <taxon>Acetobacteraceae</taxon>
        <taxon>Neoasaia</taxon>
    </lineage>
</organism>
<evidence type="ECO:0000313" key="1">
    <source>
        <dbReference type="EMBL" id="AQS87312.1"/>
    </source>
</evidence>
<dbReference type="EMBL" id="CP014691">
    <property type="protein sequence ID" value="AQS87312.1"/>
    <property type="molecule type" value="Genomic_DNA"/>
</dbReference>
<dbReference type="AlphaFoldDB" id="A0A1U9KND9"/>
<sequence length="99" mass="10950">MQGQQMIVRTTYATHDSGMTATLSLHRKMVTGKAAYQATIIRDGNTEQEEILACRNADEAWAAILTWSDIFGWQRHGEKPMTADIIPFPASNPSLSRAA</sequence>
<dbReference type="Proteomes" id="UP000188604">
    <property type="component" value="Chromosome"/>
</dbReference>
<name>A0A1U9KND9_9PROT</name>
<proteinExistence type="predicted"/>
<dbReference type="KEGG" id="nch:A0U93_04445"/>
<protein>
    <submittedName>
        <fullName evidence="1">Uncharacterized protein</fullName>
    </submittedName>
</protein>
<gene>
    <name evidence="1" type="ORF">A0U93_04445</name>
</gene>